<dbReference type="InterPro" id="IPR012337">
    <property type="entry name" value="RNaseH-like_sf"/>
</dbReference>
<dbReference type="SUPFAM" id="SSF56672">
    <property type="entry name" value="DNA/RNA polymerases"/>
    <property type="match status" value="1"/>
</dbReference>
<gene>
    <name evidence="3" type="ORF">T02_15925</name>
</gene>
<organism evidence="3 4">
    <name type="scientific">Trichinella nativa</name>
    <dbReference type="NCBI Taxonomy" id="6335"/>
    <lineage>
        <taxon>Eukaryota</taxon>
        <taxon>Metazoa</taxon>
        <taxon>Ecdysozoa</taxon>
        <taxon>Nematoda</taxon>
        <taxon>Enoplea</taxon>
        <taxon>Dorylaimia</taxon>
        <taxon>Trichinellida</taxon>
        <taxon>Trichinellidae</taxon>
        <taxon>Trichinella</taxon>
    </lineage>
</organism>
<protein>
    <recommendedName>
        <fullName evidence="2">Integrase catalytic domain-containing protein</fullName>
    </recommendedName>
</protein>
<feature type="chain" id="PRO_5006881207" description="Integrase catalytic domain-containing protein" evidence="1">
    <location>
        <begin position="22"/>
        <end position="2606"/>
    </location>
</feature>
<sequence>MFGALPLLYHFCLTFKLVTYSAFQRFHHCAIKRCRKFQFFMRCDVDCIFGTHSSSSETAYGAVVYIVVKKEDYSSISNVVMAKSRVAPLKKMTLPRLELMAAQMAAKLMTFVKEALKIRIDRLTCWTDSKITLYWIKSISRKWKPFIQNRVENIQQLVEPSQWRHCPTNSNPADILSRGSTIKRLRSDSLWWNGPTWLTDEYSWPKDIDSSKPEEYEEEYCVTEKRRSIQVLVELVENIKLNPERYEHFDRLLRITAFCKRFGKNCRMPKPDRLVGCVTPLEIQDTENYWIRKAQHESFSTEIYQLSNGRQIAANSRLQQFDPFLDEDGLLRTGGRLQNSDLPEHTKHPILLPDKHPATTAIIRRCHLRQLHGGCEFTLATLRQRYWISKGRREVKKVIHACPSCKRIESRPFVAKMAPLPSDRTRVTRPFENTGLDIAGPFFTRQDKESEQKASQLFEKTVHFDGERYEVQLPWSNKEAKLPNNYKQALDRLIQTERSLRRNPTKAQLYENGMKEYLENGFVEEVNDVQGRSGRTWYLPHHTVLREDKSSTKCRIVFDGSAQFRNDSLNRQLDPGPPLQKDLVKILLRFRRFRPLKYYTTTKNLIGFFIDSFVNILSAKKMEPDDVLSISLSLFGQLSQVDISNFYYELCREPEIVTLNKQQIEDLKNEFMPPKLDEMSQILNGVFSLLTIGKKIDVQFCTEYMVARAKAIYSILHKPWDEKALEKVVTSEKLKVLSDAFGRAQGMRCVICMFIVHMARSMSSDQPIYKYIADMLEYSQLSGFYLIYYILICDSGHPIMRDSYLTMDTMKFIEAYDLWNQYPEGYRKYMGLMADKETLSAMGGYPLRRLTYIAIQVAARRDPSIRNLKHIIPQDSDKLDILIKKYFPDNVRTLNNLNVSKLITPMAVVSGTRKHLDDVVKASGKLVENIKLNPERYEHFDRLLRITAFCKRFGKNCRMPKPDRLVGCVTPLEIQDAENYWIRKAQHESFSTEIYQLSNGRKVAANSRLQQFDPFLDENGLLRIGGRLQNSDLPEPTKHPILLPDKHPTTTAIIRRCHLRQLHGGCEFTLATLRQRYWILKGRREVKKVIHACPSCKRIESKPFVAKMAPLPSDRTRITRPFENTGLDIAGPFFTRQGKKVNKNYICLFTCMSTRAVHLEVVSEMTAPRLLQALRRFIARRGKPHILQSDNFKSFKQLDKNLSRLVSTETIDNITRELTSHRIQWNFITERAPWMGGYWERLIRSMKTSLKKVLQNSMLEDEEFRTITSEIEARMNSRPLTYNPDNPNDLEVLTPYHFLTGTHYTDIPEVTKDEDEWVPKIQPTSHLVKNWNLRQRLIAQWWKRWKAEYVTNLNVRQKWYNSGNAPNIGDIVLVVISRSGRDSSDCESAASWWYCQSPNIKAAFNRASQRIVMDFVHRGREDFEAVKRLSTMDNLVQRRSAQVRWLKIAMENMEAALDGSAETRQICFAKLMDTWSRYEEIITKLLDNAMDQKSIDVYTEERETVCADIIELKIQVENKERELRAQEHKSTGSIPISQAGSSNVRLPKMEIKKFNGEYHDWQRFHDEFETTINSNSNLSPIEKFNYLRSLLSGNAETAIRGLTLNAVNYETALTILNEKFGDPQLLIEEHLKNLQNLPVITNQWDSKRLEKLVNDMEINIRGLETLNTPPVVYQAVLMPLILSRLPREISVEWKRQNPNRQKEMYELLSFLKTELKSREVLTFPGRERKFVSPFPSNRKTVRRGQYTTAALQATVRKACFICEEDHAIENCPKFIRMSPKERLTNVKKLGLCFLCLKKGHLVTTCKAKLRCRVKECSKRHHPLIHLNQEKRSVIENQPDTIEENKVHVTHAMVGNRGTLLQSARARLYNEDGNSMIVNCLFDSGSQRSFIKKSVAEALSLKGPFETVNIESFGNINSKCLRVRRVKFWLTSVRDKSHKKQMVEALCLKKITDRPNVRLDIKQYSHFTSLQLAEDFTDLSSTFDVLIGLDYYYDFINQAIIKGQEGEPMAIHSTLGWIICGPTPGKVPMKNTKMLFAKIEDHLDDILKNFWDLEAIGIKDEEKEIDSKASQLFEKTVHFDGERYEVQLPWSNKEAKLPNNYKQALDRLIQTERSLRRNPTKAQLYENGMKEYLENGFVEEVNDVQGRSGRTWYLPHHTVLREDKSSTKCRIVFDGSAQFRNDSLNRQLDPGPPLQKDLVKILLRFRRFRVGLQADISKMFLQIGLHEKDRDVTRFLWRELGSQETPRIFRFRRVCFGLTCSPFLAMSVTRHHALNHLQGFPLGANQVLENMYVDDIVFSVDEDEVARETVRQLLTLMKKGGFQLTKWVSNLGAVLADVPSEDILGKSTSMSKILGIVWDSANDELSYSVLSDVDPWSRDTKRQLISVTAKVYDPLGHLSPYIIKAKVLFQKLWKKGLNWDDELPLDLQKEWQTWKMELSDISDIRIPRCLIPFHGSTIKKIELHAFGDASETAYGAVVYIVVKKEDYSSISNVVMAKSRVAPLKKMTLPRLELMAAQMAAKLMTFVKEALKIRIDRLTCWTDSKITLYWIKSISRRWKPFIQNRVENIQQLVEPSQWRHCPTNSNPADILSRGSTNIRLTLLLSHTY</sequence>
<comment type="caution">
    <text evidence="3">The sequence shown here is derived from an EMBL/GenBank/DDBJ whole genome shotgun (WGS) entry which is preliminary data.</text>
</comment>
<dbReference type="InterPro" id="IPR041588">
    <property type="entry name" value="Integrase_H2C2"/>
</dbReference>
<dbReference type="Pfam" id="PF03564">
    <property type="entry name" value="DUF1759"/>
    <property type="match status" value="1"/>
</dbReference>
<keyword evidence="4" id="KW-1185">Reference proteome</keyword>
<dbReference type="Gene3D" id="3.30.70.270">
    <property type="match status" value="1"/>
</dbReference>
<accession>A0A0V1KSQ0</accession>
<dbReference type="Pfam" id="PF00078">
    <property type="entry name" value="RVT_1"/>
    <property type="match status" value="1"/>
</dbReference>
<dbReference type="InterPro" id="IPR043128">
    <property type="entry name" value="Rev_trsase/Diguanyl_cyclase"/>
</dbReference>
<dbReference type="Gene3D" id="3.30.420.10">
    <property type="entry name" value="Ribonuclease H-like superfamily/Ribonuclease H"/>
    <property type="match status" value="1"/>
</dbReference>
<dbReference type="Proteomes" id="UP000054721">
    <property type="component" value="Unassembled WGS sequence"/>
</dbReference>
<dbReference type="InterPro" id="IPR040676">
    <property type="entry name" value="DUF5641"/>
</dbReference>
<dbReference type="Pfam" id="PF18701">
    <property type="entry name" value="DUF5641"/>
    <property type="match status" value="1"/>
</dbReference>
<evidence type="ECO:0000256" key="1">
    <source>
        <dbReference type="SAM" id="SignalP"/>
    </source>
</evidence>
<dbReference type="PANTHER" id="PTHR47331:SF1">
    <property type="entry name" value="GAG-LIKE PROTEIN"/>
    <property type="match status" value="1"/>
</dbReference>
<dbReference type="InterPro" id="IPR036397">
    <property type="entry name" value="RNaseH_sf"/>
</dbReference>
<dbReference type="Gene3D" id="1.10.340.70">
    <property type="match status" value="2"/>
</dbReference>
<dbReference type="OrthoDB" id="5876684at2759"/>
<evidence type="ECO:0000259" key="2">
    <source>
        <dbReference type="PROSITE" id="PS50994"/>
    </source>
</evidence>
<dbReference type="GO" id="GO:0015074">
    <property type="term" value="P:DNA integration"/>
    <property type="evidence" value="ECO:0007669"/>
    <property type="project" value="InterPro"/>
</dbReference>
<dbReference type="PROSITE" id="PS50994">
    <property type="entry name" value="INTEGRASE"/>
    <property type="match status" value="1"/>
</dbReference>
<name>A0A0V1KSQ0_9BILA</name>
<dbReference type="Pfam" id="PF05585">
    <property type="entry name" value="DUF1758"/>
    <property type="match status" value="1"/>
</dbReference>
<dbReference type="Pfam" id="PF17921">
    <property type="entry name" value="Integrase_H2C2"/>
    <property type="match status" value="2"/>
</dbReference>
<feature type="signal peptide" evidence="1">
    <location>
        <begin position="1"/>
        <end position="21"/>
    </location>
</feature>
<dbReference type="STRING" id="6335.A0A0V1KSQ0"/>
<dbReference type="CDD" id="cd01644">
    <property type="entry name" value="RT_pepA17"/>
    <property type="match status" value="1"/>
</dbReference>
<proteinExistence type="predicted"/>
<dbReference type="PANTHER" id="PTHR47331">
    <property type="entry name" value="PHD-TYPE DOMAIN-CONTAINING PROTEIN"/>
    <property type="match status" value="1"/>
</dbReference>
<dbReference type="InterPro" id="IPR008737">
    <property type="entry name" value="DUF1758"/>
</dbReference>
<dbReference type="InterPro" id="IPR008042">
    <property type="entry name" value="Retrotrans_Pao"/>
</dbReference>
<evidence type="ECO:0000313" key="3">
    <source>
        <dbReference type="EMBL" id="KRZ49986.1"/>
    </source>
</evidence>
<reference evidence="3 4" key="1">
    <citation type="submission" date="2015-05" db="EMBL/GenBank/DDBJ databases">
        <title>Evolution of Trichinella species and genotypes.</title>
        <authorList>
            <person name="Korhonen P.K."/>
            <person name="Edoardo P."/>
            <person name="Giuseppe L.R."/>
            <person name="Gasser R.B."/>
        </authorList>
    </citation>
    <scope>NUCLEOTIDE SEQUENCE [LARGE SCALE GENOMIC DNA]</scope>
    <source>
        <strain evidence="3">ISS10</strain>
    </source>
</reference>
<dbReference type="GO" id="GO:0003676">
    <property type="term" value="F:nucleic acid binding"/>
    <property type="evidence" value="ECO:0007669"/>
    <property type="project" value="InterPro"/>
</dbReference>
<dbReference type="GO" id="GO:0042575">
    <property type="term" value="C:DNA polymerase complex"/>
    <property type="evidence" value="ECO:0007669"/>
    <property type="project" value="UniProtKB-ARBA"/>
</dbReference>
<dbReference type="Gene3D" id="3.10.10.10">
    <property type="entry name" value="HIV Type 1 Reverse Transcriptase, subunit A, domain 1"/>
    <property type="match status" value="1"/>
</dbReference>
<feature type="domain" description="Integrase catalytic" evidence="2">
    <location>
        <begin position="1117"/>
        <end position="1303"/>
    </location>
</feature>
<dbReference type="InterPro" id="IPR043502">
    <property type="entry name" value="DNA/RNA_pol_sf"/>
</dbReference>
<dbReference type="EMBL" id="JYDW01000285">
    <property type="protein sequence ID" value="KRZ49986.1"/>
    <property type="molecule type" value="Genomic_DNA"/>
</dbReference>
<dbReference type="InterPro" id="IPR000477">
    <property type="entry name" value="RT_dom"/>
</dbReference>
<dbReference type="SUPFAM" id="SSF53098">
    <property type="entry name" value="Ribonuclease H-like"/>
    <property type="match status" value="1"/>
</dbReference>
<dbReference type="Pfam" id="PF05380">
    <property type="entry name" value="Peptidase_A17"/>
    <property type="match status" value="2"/>
</dbReference>
<dbReference type="InterPro" id="IPR005312">
    <property type="entry name" value="DUF1759"/>
</dbReference>
<evidence type="ECO:0000313" key="4">
    <source>
        <dbReference type="Proteomes" id="UP000054721"/>
    </source>
</evidence>
<dbReference type="InterPro" id="IPR001584">
    <property type="entry name" value="Integrase_cat-core"/>
</dbReference>
<keyword evidence="1" id="KW-0732">Signal</keyword>